<sequence>MRALSFLIDARHGMRALQLATRSDMTLQNRVLPTGDIVAAPAYRGTLTGNRGILHDADKKLGARRWTHHAWICCELDFKGRRREPMSQRSWTELFFHDEAVAMAAGHRPCAYCRRSDYTTFLDAWERGHGHRPSARQLDTQLHAHRVDGGRRTQRRHVARLDDLPDGAFILHDDTPCLVLGETLRPFAPSGYGASHRRPRGGMAQVCTPAPLLPVLRAGFPLRLHPELDRR</sequence>
<accession>A0ABP9LB38</accession>
<evidence type="ECO:0000313" key="1">
    <source>
        <dbReference type="EMBL" id="GAA5071722.1"/>
    </source>
</evidence>
<gene>
    <name evidence="1" type="ORF">GCM10023209_15750</name>
</gene>
<dbReference type="EMBL" id="BAABHW010000002">
    <property type="protein sequence ID" value="GAA5071722.1"/>
    <property type="molecule type" value="Genomic_DNA"/>
</dbReference>
<keyword evidence="2" id="KW-1185">Reference proteome</keyword>
<evidence type="ECO:0000313" key="2">
    <source>
        <dbReference type="Proteomes" id="UP001499910"/>
    </source>
</evidence>
<reference evidence="2" key="1">
    <citation type="journal article" date="2019" name="Int. J. Syst. Evol. Microbiol.">
        <title>The Global Catalogue of Microorganisms (GCM) 10K type strain sequencing project: providing services to taxonomists for standard genome sequencing and annotation.</title>
        <authorList>
            <consortium name="The Broad Institute Genomics Platform"/>
            <consortium name="The Broad Institute Genome Sequencing Center for Infectious Disease"/>
            <person name="Wu L."/>
            <person name="Ma J."/>
        </authorList>
    </citation>
    <scope>NUCLEOTIDE SEQUENCE [LARGE SCALE GENOMIC DNA]</scope>
    <source>
        <strain evidence="2">JCM 18015</strain>
    </source>
</reference>
<protein>
    <submittedName>
        <fullName evidence="1">Uncharacterized protein</fullName>
    </submittedName>
</protein>
<name>A0ABP9LB38_9RHOB</name>
<dbReference type="Proteomes" id="UP001499910">
    <property type="component" value="Unassembled WGS sequence"/>
</dbReference>
<proteinExistence type="predicted"/>
<comment type="caution">
    <text evidence="1">The sequence shown here is derived from an EMBL/GenBank/DDBJ whole genome shotgun (WGS) entry which is preliminary data.</text>
</comment>
<organism evidence="1 2">
    <name type="scientific">[Roseibacterium] beibuensis</name>
    <dbReference type="NCBI Taxonomy" id="1193142"/>
    <lineage>
        <taxon>Bacteria</taxon>
        <taxon>Pseudomonadati</taxon>
        <taxon>Pseudomonadota</taxon>
        <taxon>Alphaproteobacteria</taxon>
        <taxon>Rhodobacterales</taxon>
        <taxon>Roseobacteraceae</taxon>
        <taxon>Roseicyclus</taxon>
    </lineage>
</organism>